<dbReference type="PANTHER" id="PTHR46599">
    <property type="entry name" value="PIGGYBAC TRANSPOSABLE ELEMENT-DERIVED PROTEIN 4"/>
    <property type="match status" value="1"/>
</dbReference>
<keyword evidence="2" id="KW-1133">Transmembrane helix</keyword>
<name>V9EJ58_PHYNI</name>
<feature type="domain" description="PiggyBac transposable element-derived protein" evidence="3">
    <location>
        <begin position="198"/>
        <end position="270"/>
    </location>
</feature>
<feature type="compositionally biased region" description="Polar residues" evidence="1">
    <location>
        <begin position="140"/>
        <end position="196"/>
    </location>
</feature>
<keyword evidence="2" id="KW-0472">Membrane</keyword>
<feature type="region of interest" description="Disordered" evidence="1">
    <location>
        <begin position="1"/>
        <end position="21"/>
    </location>
</feature>
<keyword evidence="5" id="KW-1185">Reference proteome</keyword>
<evidence type="ECO:0000313" key="4">
    <source>
        <dbReference type="EMBL" id="ETI38981.1"/>
    </source>
</evidence>
<dbReference type="Proteomes" id="UP000018721">
    <property type="component" value="Unassembled WGS sequence"/>
</dbReference>
<accession>V9EJ58</accession>
<dbReference type="EMBL" id="ANIZ01002698">
    <property type="protein sequence ID" value="ETI38981.1"/>
    <property type="molecule type" value="Genomic_DNA"/>
</dbReference>
<comment type="caution">
    <text evidence="4">The sequence shown here is derived from an EMBL/GenBank/DDBJ whole genome shotgun (WGS) entry which is preliminary data.</text>
</comment>
<reference evidence="4 5" key="1">
    <citation type="submission" date="2013-11" db="EMBL/GenBank/DDBJ databases">
        <title>The Genome Sequence of Phytophthora parasitica P1569.</title>
        <authorList>
            <consortium name="The Broad Institute Genomics Platform"/>
            <person name="Russ C."/>
            <person name="Tyler B."/>
            <person name="Panabieres F."/>
            <person name="Shan W."/>
            <person name="Tripathy S."/>
            <person name="Grunwald N."/>
            <person name="Machado M."/>
            <person name="Johnson C.S."/>
            <person name="Arredondo F."/>
            <person name="Hong C."/>
            <person name="Coffey M."/>
            <person name="Young S.K."/>
            <person name="Zeng Q."/>
            <person name="Gargeya S."/>
            <person name="Fitzgerald M."/>
            <person name="Abouelleil A."/>
            <person name="Alvarado L."/>
            <person name="Chapman S.B."/>
            <person name="Gainer-Dewar J."/>
            <person name="Goldberg J."/>
            <person name="Griggs A."/>
            <person name="Gujja S."/>
            <person name="Hansen M."/>
            <person name="Howarth C."/>
            <person name="Imamovic A."/>
            <person name="Ireland A."/>
            <person name="Larimer J."/>
            <person name="McCowan C."/>
            <person name="Murphy C."/>
            <person name="Pearson M."/>
            <person name="Poon T.W."/>
            <person name="Priest M."/>
            <person name="Roberts A."/>
            <person name="Saif S."/>
            <person name="Shea T."/>
            <person name="Sykes S."/>
            <person name="Wortman J."/>
            <person name="Nusbaum C."/>
            <person name="Birren B."/>
        </authorList>
    </citation>
    <scope>NUCLEOTIDE SEQUENCE [LARGE SCALE GENOMIC DNA]</scope>
    <source>
        <strain evidence="4 5">P1569</strain>
    </source>
</reference>
<feature type="region of interest" description="Disordered" evidence="1">
    <location>
        <begin position="93"/>
        <end position="196"/>
    </location>
</feature>
<protein>
    <recommendedName>
        <fullName evidence="3">PiggyBac transposable element-derived protein domain-containing protein</fullName>
    </recommendedName>
</protein>
<dbReference type="eggNOG" id="ENOG502RH01">
    <property type="taxonomic scope" value="Eukaryota"/>
</dbReference>
<dbReference type="HOGENOM" id="CLU_516304_0_0_1"/>
<evidence type="ECO:0000313" key="5">
    <source>
        <dbReference type="Proteomes" id="UP000018721"/>
    </source>
</evidence>
<dbReference type="AlphaFoldDB" id="V9EJ58"/>
<evidence type="ECO:0000259" key="3">
    <source>
        <dbReference type="Pfam" id="PF13843"/>
    </source>
</evidence>
<feature type="region of interest" description="Disordered" evidence="1">
    <location>
        <begin position="451"/>
        <end position="474"/>
    </location>
</feature>
<keyword evidence="2" id="KW-0812">Transmembrane</keyword>
<dbReference type="InterPro" id="IPR029526">
    <property type="entry name" value="PGBD"/>
</dbReference>
<evidence type="ECO:0000256" key="2">
    <source>
        <dbReference type="SAM" id="Phobius"/>
    </source>
</evidence>
<dbReference type="Pfam" id="PF13843">
    <property type="entry name" value="DDE_Tnp_1_7"/>
    <property type="match status" value="1"/>
</dbReference>
<feature type="compositionally biased region" description="Basic and acidic residues" evidence="1">
    <location>
        <begin position="8"/>
        <end position="21"/>
    </location>
</feature>
<proteinExistence type="predicted"/>
<dbReference type="PANTHER" id="PTHR46599:SF3">
    <property type="entry name" value="PIGGYBAC TRANSPOSABLE ELEMENT-DERIVED PROTEIN 4"/>
    <property type="match status" value="1"/>
</dbReference>
<gene>
    <name evidence="4" type="ORF">F443_15376</name>
</gene>
<evidence type="ECO:0000256" key="1">
    <source>
        <dbReference type="SAM" id="MobiDB-lite"/>
    </source>
</evidence>
<sequence length="528" mass="59809">MVGTRSSAPREDAAALPESERGMKHFRLIWPEFKKRGWTSKPPPSRGIETRWKYILRDGNANGTIGIDYVPGEQAVVDHATNMVRQQAVDRVRAANAAKATPEERPSSTERQLSAGKAPEKKKSSSKSPARRSKSPASKQLDNSTARKSSFQSPIRMSFQSSVHDGPQDLTTSASPASESQVPPQPTFSSPNLASPTEITRNLHFNNNQNPRAKTDRAWKIRSVVTMLQQTFVESYIPPAELSFDEAMLPSRSSYNRTRMFIKDKPHKWVDRFYTSIVLAVQLLIMGFYTIGTIMTNRRGFCKVVVAKMKKRPKDIPRGTVTFARSKHVNNMTAICWLDRKPVHFLSVIKDYHRFMGGVDMHDQLRLQRYSVQRAITYRKYYKSLFLGLVDLAITNWFIVHRAYCKSKKTKGMTHVRYMCALHQQLIALTAEDMYEESAFLPGEDAIAEDENAQKAAPTGHSPKQNNDWRDHSGQRKRAQKNCKVCAMRTAGKRGVTTTSFCDSCDFAGPIYLCVKPKWLEANEMMSC</sequence>
<organism evidence="4 5">
    <name type="scientific">Phytophthora nicotianae P1569</name>
    <dbReference type="NCBI Taxonomy" id="1317065"/>
    <lineage>
        <taxon>Eukaryota</taxon>
        <taxon>Sar</taxon>
        <taxon>Stramenopiles</taxon>
        <taxon>Oomycota</taxon>
        <taxon>Peronosporomycetes</taxon>
        <taxon>Peronosporales</taxon>
        <taxon>Peronosporaceae</taxon>
        <taxon>Phytophthora</taxon>
    </lineage>
</organism>
<feature type="transmembrane region" description="Helical" evidence="2">
    <location>
        <begin position="273"/>
        <end position="291"/>
    </location>
</feature>